<gene>
    <name evidence="8" type="ORF">BDW59DRAFT_41666</name>
</gene>
<dbReference type="CDD" id="cd12148">
    <property type="entry name" value="fungal_TF_MHR"/>
    <property type="match status" value="1"/>
</dbReference>
<keyword evidence="5" id="KW-0804">Transcription</keyword>
<dbReference type="InterPro" id="IPR001138">
    <property type="entry name" value="Zn2Cys6_DnaBD"/>
</dbReference>
<keyword evidence="1" id="KW-0479">Metal-binding</keyword>
<evidence type="ECO:0000256" key="4">
    <source>
        <dbReference type="ARBA" id="ARBA00023125"/>
    </source>
</evidence>
<comment type="caution">
    <text evidence="8">The sequence shown here is derived from an EMBL/GenBank/DDBJ whole genome shotgun (WGS) entry which is preliminary data.</text>
</comment>
<dbReference type="EMBL" id="JBFXLS010000186">
    <property type="protein sequence ID" value="KAL2812340.1"/>
    <property type="molecule type" value="Genomic_DNA"/>
</dbReference>
<dbReference type="Pfam" id="PF00172">
    <property type="entry name" value="Zn_clus"/>
    <property type="match status" value="1"/>
</dbReference>
<dbReference type="SMART" id="SM00066">
    <property type="entry name" value="GAL4"/>
    <property type="match status" value="1"/>
</dbReference>
<evidence type="ECO:0000256" key="5">
    <source>
        <dbReference type="ARBA" id="ARBA00023163"/>
    </source>
</evidence>
<evidence type="ECO:0000256" key="3">
    <source>
        <dbReference type="ARBA" id="ARBA00023015"/>
    </source>
</evidence>
<keyword evidence="3" id="KW-0805">Transcription regulation</keyword>
<accession>A0ABR4HAK1</accession>
<keyword evidence="2" id="KW-0862">Zinc</keyword>
<dbReference type="PANTHER" id="PTHR31944">
    <property type="entry name" value="HEME-RESPONSIVE ZINC FINGER TRANSCRIPTION FACTOR HAP1"/>
    <property type="match status" value="1"/>
</dbReference>
<dbReference type="SMART" id="SM00906">
    <property type="entry name" value="Fungal_trans"/>
    <property type="match status" value="1"/>
</dbReference>
<dbReference type="InterPro" id="IPR036864">
    <property type="entry name" value="Zn2-C6_fun-type_DNA-bd_sf"/>
</dbReference>
<keyword evidence="6" id="KW-0539">Nucleus</keyword>
<evidence type="ECO:0000256" key="6">
    <source>
        <dbReference type="ARBA" id="ARBA00023242"/>
    </source>
</evidence>
<reference evidence="8 9" key="1">
    <citation type="submission" date="2024-07" db="EMBL/GenBank/DDBJ databases">
        <title>Section-level genome sequencing and comparative genomics of Aspergillus sections Usti and Cavernicolus.</title>
        <authorList>
            <consortium name="Lawrence Berkeley National Laboratory"/>
            <person name="Nybo J.L."/>
            <person name="Vesth T.C."/>
            <person name="Theobald S."/>
            <person name="Frisvad J.C."/>
            <person name="Larsen T.O."/>
            <person name="Kjaerboelling I."/>
            <person name="Rothschild-Mancinelli K."/>
            <person name="Lyhne E.K."/>
            <person name="Kogle M.E."/>
            <person name="Barry K."/>
            <person name="Clum A."/>
            <person name="Na H."/>
            <person name="Ledsgaard L."/>
            <person name="Lin J."/>
            <person name="Lipzen A."/>
            <person name="Kuo A."/>
            <person name="Riley R."/>
            <person name="Mondo S."/>
            <person name="LaButti K."/>
            <person name="Haridas S."/>
            <person name="Pangalinan J."/>
            <person name="Salamov A.A."/>
            <person name="Simmons B.A."/>
            <person name="Magnuson J.K."/>
            <person name="Chen J."/>
            <person name="Drula E."/>
            <person name="Henrissat B."/>
            <person name="Wiebenga A."/>
            <person name="Lubbers R.J."/>
            <person name="Gomes A.C."/>
            <person name="Makela M.R."/>
            <person name="Stajich J."/>
            <person name="Grigoriev I.V."/>
            <person name="Mortensen U.H."/>
            <person name="De vries R.P."/>
            <person name="Baker S.E."/>
            <person name="Andersen M.R."/>
        </authorList>
    </citation>
    <scope>NUCLEOTIDE SEQUENCE [LARGE SCALE GENOMIC DNA]</scope>
    <source>
        <strain evidence="8 9">CBS 600.67</strain>
    </source>
</reference>
<dbReference type="Gene3D" id="4.10.240.10">
    <property type="entry name" value="Zn(2)-C6 fungal-type DNA-binding domain"/>
    <property type="match status" value="1"/>
</dbReference>
<organism evidence="8 9">
    <name type="scientific">Aspergillus cavernicola</name>
    <dbReference type="NCBI Taxonomy" id="176166"/>
    <lineage>
        <taxon>Eukaryota</taxon>
        <taxon>Fungi</taxon>
        <taxon>Dikarya</taxon>
        <taxon>Ascomycota</taxon>
        <taxon>Pezizomycotina</taxon>
        <taxon>Eurotiomycetes</taxon>
        <taxon>Eurotiomycetidae</taxon>
        <taxon>Eurotiales</taxon>
        <taxon>Aspergillaceae</taxon>
        <taxon>Aspergillus</taxon>
        <taxon>Aspergillus subgen. Nidulantes</taxon>
    </lineage>
</organism>
<dbReference type="PROSITE" id="PS50048">
    <property type="entry name" value="ZN2_CY6_FUNGAL_2"/>
    <property type="match status" value="1"/>
</dbReference>
<dbReference type="PROSITE" id="PS00463">
    <property type="entry name" value="ZN2_CY6_FUNGAL_1"/>
    <property type="match status" value="1"/>
</dbReference>
<keyword evidence="4" id="KW-0238">DNA-binding</keyword>
<protein>
    <submittedName>
        <fullName evidence="8">Fungal-specific transcription factor domain-containing protein</fullName>
    </submittedName>
</protein>
<dbReference type="Proteomes" id="UP001610335">
    <property type="component" value="Unassembled WGS sequence"/>
</dbReference>
<evidence type="ECO:0000256" key="1">
    <source>
        <dbReference type="ARBA" id="ARBA00022723"/>
    </source>
</evidence>
<dbReference type="InterPro" id="IPR051430">
    <property type="entry name" value="Fungal_TF_Env_Response"/>
</dbReference>
<evidence type="ECO:0000313" key="8">
    <source>
        <dbReference type="EMBL" id="KAL2812340.1"/>
    </source>
</evidence>
<evidence type="ECO:0000256" key="2">
    <source>
        <dbReference type="ARBA" id="ARBA00022833"/>
    </source>
</evidence>
<dbReference type="PANTHER" id="PTHR31944:SF129">
    <property type="entry name" value="ASPYRIDONES CLUSTER REGULATOR APDR-RELATED"/>
    <property type="match status" value="1"/>
</dbReference>
<keyword evidence="9" id="KW-1185">Reference proteome</keyword>
<name>A0ABR4HAK1_9EURO</name>
<dbReference type="Pfam" id="PF04082">
    <property type="entry name" value="Fungal_trans"/>
    <property type="match status" value="1"/>
</dbReference>
<dbReference type="CDD" id="cd00067">
    <property type="entry name" value="GAL4"/>
    <property type="match status" value="1"/>
</dbReference>
<dbReference type="InterPro" id="IPR007219">
    <property type="entry name" value="XnlR_reg_dom"/>
</dbReference>
<sequence>MTDNLPRKRRRPAKSCGPCRQRKVRCDLNQPCGQCTRAKSSLNCLYRDHEVAANAAVVRSKSDSQFRVQRISHMSHSQPQGIPRNVLTPSSIGAEAGGSNEDLQQTIRDIQGRLDSLEGRLANSGANDVLSTQHPDIQRDLRALTARVQTVGAQLTTGSNAAGTPRKDHTSVGTMPLRLHHSASKVKFLGPAHWCNKMDKLSVAQMLNKKDPEPSLRELKNDVIKNVKECRDLRRSIKSQRSVKLNEPLPDLRGTIPSREECNKLVHCYLRTFEPVYRVLHIHSFWTEYEEFWKHPQSTSTPFLVKLVLILAIGTVFCSAEGSPMRDEYHQRAQTWIYAVQWWLVGPSEKSTVNLDGLQVSCLLLISRKACGLGSSPWLSAGSLMRMAVSMGLHRDPTNFPSLSLFQSEMRRRLWGTVLELALQDSLDSATPLLVPASIDTTAPSNVDDQDLSQDTTSIPLSELSNKLTDTSVQVLLHESVGLRIQVLEVIHERHEQSYQRVLVLGDKLRAVCRKIAAFFRSAKAPREGGSSFELTEFHAKFIDVQLQRYTLALYTPFMVQARNNPQFYYARKACLDSAVAIASYANPLCLPSEIPDDLSRLFIQGKGSFKGPLSLDVISALGLEIITQLEEERPQCLPGLDGDPVDQLADANRDHLIHLLEHILNQLFHIISMGTPSMKRFGLLAAVLGQIQATKAGHCVKRAIYEATTQSFKDCYSALRSSATHTTGATEGLTDGIDMSGDFDLPDPTLSGFDMDLGDPMFDLELQALFPFAGLDDSISSHFS</sequence>
<proteinExistence type="predicted"/>
<evidence type="ECO:0000259" key="7">
    <source>
        <dbReference type="PROSITE" id="PS50048"/>
    </source>
</evidence>
<dbReference type="SUPFAM" id="SSF57701">
    <property type="entry name" value="Zn2/Cys6 DNA-binding domain"/>
    <property type="match status" value="1"/>
</dbReference>
<feature type="domain" description="Zn(2)-C6 fungal-type" evidence="7">
    <location>
        <begin position="15"/>
        <end position="46"/>
    </location>
</feature>
<evidence type="ECO:0000313" key="9">
    <source>
        <dbReference type="Proteomes" id="UP001610335"/>
    </source>
</evidence>